<evidence type="ECO:0000256" key="3">
    <source>
        <dbReference type="ARBA" id="ARBA00022692"/>
    </source>
</evidence>
<feature type="transmembrane region" description="Helical" evidence="7">
    <location>
        <begin position="325"/>
        <end position="348"/>
    </location>
</feature>
<reference evidence="10" key="1">
    <citation type="submission" date="2024-04" db="EMBL/GenBank/DDBJ databases">
        <authorList>
            <person name="Shaw F."/>
            <person name="Minotto A."/>
        </authorList>
    </citation>
    <scope>NUCLEOTIDE SEQUENCE [LARGE SCALE GENOMIC DNA]</scope>
</reference>
<keyword evidence="2" id="KW-0813">Transport</keyword>
<gene>
    <name evidence="9" type="ORF">GFSPODELE1_LOCUS5511</name>
</gene>
<dbReference type="PROSITE" id="PS50850">
    <property type="entry name" value="MFS"/>
    <property type="match status" value="1"/>
</dbReference>
<evidence type="ECO:0000256" key="5">
    <source>
        <dbReference type="ARBA" id="ARBA00023136"/>
    </source>
</evidence>
<feature type="transmembrane region" description="Helical" evidence="7">
    <location>
        <begin position="500"/>
        <end position="517"/>
    </location>
</feature>
<protein>
    <recommendedName>
        <fullName evidence="8">Major facilitator superfamily (MFS) profile domain-containing protein</fullName>
    </recommendedName>
</protein>
<feature type="transmembrane region" description="Helical" evidence="7">
    <location>
        <begin position="434"/>
        <end position="452"/>
    </location>
</feature>
<evidence type="ECO:0000259" key="8">
    <source>
        <dbReference type="PROSITE" id="PS50850"/>
    </source>
</evidence>
<feature type="compositionally biased region" description="Polar residues" evidence="6">
    <location>
        <begin position="37"/>
        <end position="53"/>
    </location>
</feature>
<evidence type="ECO:0000313" key="9">
    <source>
        <dbReference type="EMBL" id="CAL1705635.1"/>
    </source>
</evidence>
<feature type="region of interest" description="Disordered" evidence="6">
    <location>
        <begin position="37"/>
        <end position="79"/>
    </location>
</feature>
<dbReference type="InterPro" id="IPR011701">
    <property type="entry name" value="MFS"/>
</dbReference>
<feature type="compositionally biased region" description="Basic and acidic residues" evidence="6">
    <location>
        <begin position="56"/>
        <end position="70"/>
    </location>
</feature>
<feature type="transmembrane region" description="Helical" evidence="7">
    <location>
        <begin position="360"/>
        <end position="382"/>
    </location>
</feature>
<accession>A0ABP1DCN8</accession>
<name>A0ABP1DCN8_9APHY</name>
<feature type="transmembrane region" description="Helical" evidence="7">
    <location>
        <begin position="90"/>
        <end position="107"/>
    </location>
</feature>
<dbReference type="Proteomes" id="UP001497453">
    <property type="component" value="Chromosome 3"/>
</dbReference>
<dbReference type="SUPFAM" id="SSF103473">
    <property type="entry name" value="MFS general substrate transporter"/>
    <property type="match status" value="1"/>
</dbReference>
<feature type="domain" description="Major facilitator superfamily (MFS) profile" evidence="8">
    <location>
        <begin position="92"/>
        <end position="548"/>
    </location>
</feature>
<dbReference type="PANTHER" id="PTHR23502:SF51">
    <property type="entry name" value="QUINIDINE RESISTANCE PROTEIN 1-RELATED"/>
    <property type="match status" value="1"/>
</dbReference>
<dbReference type="InterPro" id="IPR036259">
    <property type="entry name" value="MFS_trans_sf"/>
</dbReference>
<proteinExistence type="predicted"/>
<keyword evidence="10" id="KW-1185">Reference proteome</keyword>
<evidence type="ECO:0000256" key="6">
    <source>
        <dbReference type="SAM" id="MobiDB-lite"/>
    </source>
</evidence>
<feature type="transmembrane region" description="Helical" evidence="7">
    <location>
        <begin position="157"/>
        <end position="175"/>
    </location>
</feature>
<keyword evidence="3 7" id="KW-0812">Transmembrane</keyword>
<comment type="subcellular location">
    <subcellularLocation>
        <location evidence="1">Membrane</location>
        <topology evidence="1">Multi-pass membrane protein</topology>
    </subcellularLocation>
</comment>
<feature type="transmembrane region" description="Helical" evidence="7">
    <location>
        <begin position="127"/>
        <end position="145"/>
    </location>
</feature>
<dbReference type="InterPro" id="IPR020846">
    <property type="entry name" value="MFS_dom"/>
</dbReference>
<dbReference type="PANTHER" id="PTHR23502">
    <property type="entry name" value="MAJOR FACILITATOR SUPERFAMILY"/>
    <property type="match status" value="1"/>
</dbReference>
<feature type="transmembrane region" description="Helical" evidence="7">
    <location>
        <begin position="458"/>
        <end position="479"/>
    </location>
</feature>
<dbReference type="Pfam" id="PF07690">
    <property type="entry name" value="MFS_1"/>
    <property type="match status" value="1"/>
</dbReference>
<sequence length="559" mass="61045">MNLTFISFTQTRVMSRDDPTAGANEPGQTTALIPNQATALSQNVHDVNKSPSATVGDEKKEPDVERKETEDTSLTTPEKPYSAFTKTEKWLIVTMAAVGGLFSPLTSNSYFPAIPTMALAFNKSTELINLTVTVYMVLQGVAPMIWGPLADRWGRRLIFLACLFVLTLSCVGVALTPTNAYWLLMLLRCVQAMGSASTIALGAGVIADIAAQSERAGFYGIYSIGPMFGPCIGPVIGGALTQSLGWRSIFWFLSICSGVWFIIMLLFFPETLRAMVGDGSITAPLSHRPLIPILLRHQPNVNTERPSPKPLANPFRLFLNLDVDVLLFFSGMINAIFYGVIASISSLFTEVYPFLNETDIGLCFLSIGGGMLIGGTLTGKILDREYRNIKAKLVRKAQGQLDANTKAADTEADPPDVKIRDEDFPIEVARFRIMPAYLIISAIACVGYGWCLEKRVNIAIPLVLLFIMGFTVIGMMNTVQTLTIDLAPTQGSSITACNNLIRCSMGAVLVSIIDFIIKAVGIGWTYVILGALCFINFPVIFFIIYVGPKLRAKRRARQM</sequence>
<dbReference type="Gene3D" id="1.20.1720.10">
    <property type="entry name" value="Multidrug resistance protein D"/>
    <property type="match status" value="1"/>
</dbReference>
<evidence type="ECO:0000256" key="1">
    <source>
        <dbReference type="ARBA" id="ARBA00004141"/>
    </source>
</evidence>
<evidence type="ECO:0000313" key="10">
    <source>
        <dbReference type="Proteomes" id="UP001497453"/>
    </source>
</evidence>
<organism evidence="9 10">
    <name type="scientific">Somion occarium</name>
    <dbReference type="NCBI Taxonomy" id="3059160"/>
    <lineage>
        <taxon>Eukaryota</taxon>
        <taxon>Fungi</taxon>
        <taxon>Dikarya</taxon>
        <taxon>Basidiomycota</taxon>
        <taxon>Agaricomycotina</taxon>
        <taxon>Agaricomycetes</taxon>
        <taxon>Polyporales</taxon>
        <taxon>Cerrenaceae</taxon>
        <taxon>Somion</taxon>
    </lineage>
</organism>
<feature type="transmembrane region" description="Helical" evidence="7">
    <location>
        <begin position="219"/>
        <end position="237"/>
    </location>
</feature>
<feature type="transmembrane region" description="Helical" evidence="7">
    <location>
        <begin position="181"/>
        <end position="207"/>
    </location>
</feature>
<keyword evidence="4 7" id="KW-1133">Transmembrane helix</keyword>
<dbReference type="EMBL" id="OZ037946">
    <property type="protein sequence ID" value="CAL1705635.1"/>
    <property type="molecule type" value="Genomic_DNA"/>
</dbReference>
<feature type="transmembrane region" description="Helical" evidence="7">
    <location>
        <begin position="249"/>
        <end position="268"/>
    </location>
</feature>
<feature type="transmembrane region" description="Helical" evidence="7">
    <location>
        <begin position="523"/>
        <end position="547"/>
    </location>
</feature>
<keyword evidence="5 7" id="KW-0472">Membrane</keyword>
<evidence type="ECO:0000256" key="7">
    <source>
        <dbReference type="SAM" id="Phobius"/>
    </source>
</evidence>
<evidence type="ECO:0000256" key="2">
    <source>
        <dbReference type="ARBA" id="ARBA00022448"/>
    </source>
</evidence>
<evidence type="ECO:0000256" key="4">
    <source>
        <dbReference type="ARBA" id="ARBA00022989"/>
    </source>
</evidence>
<dbReference type="Gene3D" id="1.20.1250.20">
    <property type="entry name" value="MFS general substrate transporter like domains"/>
    <property type="match status" value="1"/>
</dbReference>